<dbReference type="KEGG" id="mcos:GM418_00150"/>
<dbReference type="PANTHER" id="PTHR10000:SF8">
    <property type="entry name" value="HAD SUPERFAMILY HYDROLASE-LIKE, TYPE 3"/>
    <property type="match status" value="1"/>
</dbReference>
<dbReference type="InterPro" id="IPR036412">
    <property type="entry name" value="HAD-like_sf"/>
</dbReference>
<dbReference type="NCBIfam" id="TIGR01484">
    <property type="entry name" value="HAD-SF-IIB"/>
    <property type="match status" value="1"/>
</dbReference>
<dbReference type="SUPFAM" id="SSF56784">
    <property type="entry name" value="HAD-like"/>
    <property type="match status" value="1"/>
</dbReference>
<protein>
    <submittedName>
        <fullName evidence="1">HAD-IIB family hydrolase</fullName>
    </submittedName>
</protein>
<dbReference type="InterPro" id="IPR023214">
    <property type="entry name" value="HAD_sf"/>
</dbReference>
<dbReference type="GO" id="GO:0005829">
    <property type="term" value="C:cytosol"/>
    <property type="evidence" value="ECO:0007669"/>
    <property type="project" value="TreeGrafter"/>
</dbReference>
<sequence>MNNIKLVATDLDGTFLKNDRTISKKNLEALRILGEKDIVRVVATGRNLKKVHEVIPPDIPFDYIVYSSGAGVFNWKEQKEMFHRNIIQSSAQKLLKYFIQRGISFHAFFPAPGNHNHWYFRSDNSCGEFEKYFDFNKAYSYELKPNKLPETELCQFLVIIKEDKYRFEKLKTEIEAICEHIRVIRTSSPITAGYIWIEIFHQSVSKGNGVKHICDLLGIGQKQTLGIGNDFNDLDLLGFTQHSFFTANAPSELKEIYPHAPSNENDAFAHVIQPIVL</sequence>
<organism evidence="1 2">
    <name type="scientific">Maribellus comscasis</name>
    <dbReference type="NCBI Taxonomy" id="2681766"/>
    <lineage>
        <taxon>Bacteria</taxon>
        <taxon>Pseudomonadati</taxon>
        <taxon>Bacteroidota</taxon>
        <taxon>Bacteroidia</taxon>
        <taxon>Marinilabiliales</taxon>
        <taxon>Prolixibacteraceae</taxon>
        <taxon>Maribellus</taxon>
    </lineage>
</organism>
<dbReference type="RefSeq" id="WP_158861968.1">
    <property type="nucleotide sequence ID" value="NZ_CP046401.1"/>
</dbReference>
<dbReference type="GO" id="GO:0016791">
    <property type="term" value="F:phosphatase activity"/>
    <property type="evidence" value="ECO:0007669"/>
    <property type="project" value="UniProtKB-ARBA"/>
</dbReference>
<evidence type="ECO:0000313" key="2">
    <source>
        <dbReference type="Proteomes" id="UP000428260"/>
    </source>
</evidence>
<dbReference type="Gene3D" id="3.30.1240.10">
    <property type="match status" value="1"/>
</dbReference>
<dbReference type="Pfam" id="PF08282">
    <property type="entry name" value="Hydrolase_3"/>
    <property type="match status" value="1"/>
</dbReference>
<dbReference type="Proteomes" id="UP000428260">
    <property type="component" value="Chromosome"/>
</dbReference>
<accession>A0A6I6JMD3</accession>
<dbReference type="InterPro" id="IPR006379">
    <property type="entry name" value="HAD-SF_hydro_IIB"/>
</dbReference>
<dbReference type="PANTHER" id="PTHR10000">
    <property type="entry name" value="PHOSPHOSERINE PHOSPHATASE"/>
    <property type="match status" value="1"/>
</dbReference>
<name>A0A6I6JMD3_9BACT</name>
<dbReference type="AlphaFoldDB" id="A0A6I6JMD3"/>
<dbReference type="GO" id="GO:0000287">
    <property type="term" value="F:magnesium ion binding"/>
    <property type="evidence" value="ECO:0007669"/>
    <property type="project" value="TreeGrafter"/>
</dbReference>
<reference evidence="1 2" key="1">
    <citation type="submission" date="2019-11" db="EMBL/GenBank/DDBJ databases">
        <authorList>
            <person name="Zheng R.K."/>
            <person name="Sun C.M."/>
        </authorList>
    </citation>
    <scope>NUCLEOTIDE SEQUENCE [LARGE SCALE GENOMIC DNA]</scope>
    <source>
        <strain evidence="1 2">WC007</strain>
    </source>
</reference>
<gene>
    <name evidence="1" type="ORF">GM418_00150</name>
</gene>
<evidence type="ECO:0000313" key="1">
    <source>
        <dbReference type="EMBL" id="QGY42120.1"/>
    </source>
</evidence>
<keyword evidence="2" id="KW-1185">Reference proteome</keyword>
<dbReference type="EMBL" id="CP046401">
    <property type="protein sequence ID" value="QGY42120.1"/>
    <property type="molecule type" value="Genomic_DNA"/>
</dbReference>
<keyword evidence="1" id="KW-0378">Hydrolase</keyword>
<proteinExistence type="predicted"/>
<dbReference type="Gene3D" id="3.40.50.1000">
    <property type="entry name" value="HAD superfamily/HAD-like"/>
    <property type="match status" value="1"/>
</dbReference>